<evidence type="ECO:0000313" key="2">
    <source>
        <dbReference type="Proteomes" id="UP001056778"/>
    </source>
</evidence>
<protein>
    <submittedName>
        <fullName evidence="1">Voltage-dependent calcium channel subunit alpha-2/delta-related</fullName>
    </submittedName>
</protein>
<keyword evidence="2" id="KW-1185">Reference proteome</keyword>
<name>A0ACB9SNI0_HOLOL</name>
<proteinExistence type="predicted"/>
<dbReference type="EMBL" id="CM043023">
    <property type="protein sequence ID" value="KAI4455312.1"/>
    <property type="molecule type" value="Genomic_DNA"/>
</dbReference>
<evidence type="ECO:0000313" key="1">
    <source>
        <dbReference type="EMBL" id="KAI4455312.1"/>
    </source>
</evidence>
<gene>
    <name evidence="1" type="ORF">MML48_9g00018344</name>
</gene>
<accession>A0ACB9SNI0</accession>
<organism evidence="1 2">
    <name type="scientific">Holotrichia oblita</name>
    <name type="common">Chafer beetle</name>
    <dbReference type="NCBI Taxonomy" id="644536"/>
    <lineage>
        <taxon>Eukaryota</taxon>
        <taxon>Metazoa</taxon>
        <taxon>Ecdysozoa</taxon>
        <taxon>Arthropoda</taxon>
        <taxon>Hexapoda</taxon>
        <taxon>Insecta</taxon>
        <taxon>Pterygota</taxon>
        <taxon>Neoptera</taxon>
        <taxon>Endopterygota</taxon>
        <taxon>Coleoptera</taxon>
        <taxon>Polyphaga</taxon>
        <taxon>Scarabaeiformia</taxon>
        <taxon>Scarabaeidae</taxon>
        <taxon>Melolonthinae</taxon>
        <taxon>Holotrichia</taxon>
    </lineage>
</organism>
<dbReference type="Proteomes" id="UP001056778">
    <property type="component" value="Chromosome 9"/>
</dbReference>
<reference evidence="1" key="1">
    <citation type="submission" date="2022-04" db="EMBL/GenBank/DDBJ databases">
        <title>Chromosome-scale genome assembly of Holotrichia oblita Faldermann.</title>
        <authorList>
            <person name="Rongchong L."/>
        </authorList>
    </citation>
    <scope>NUCLEOTIDE SEQUENCE</scope>
    <source>
        <strain evidence="1">81SQS9</strain>
    </source>
</reference>
<comment type="caution">
    <text evidence="1">The sequence shown here is derived from an EMBL/GenBank/DDBJ whole genome shotgun (WGS) entry which is preliminary data.</text>
</comment>
<sequence length="1025" mass="119396">MSQSDHVDPMFDFFNSKNLINSAKNATGGESSLDEERDREMNNDVTGNKRFADDSMDYQQDQSAESEEKIEEEDEDIKDNIVVTDDESGPMASQKTPTESKRHLPLYPDPHFYNIPVNTNHSAVHVPSNVYDRSKEVIKGIKWSESLDNIFKSNYEGDPTLSWQYFGSSTGFMRQYPAMIWSQEPIDLFDCRTRSWYIEAASSPKDVVILVDRSGSMTGMRREIARHVVNNILDTLGNNDYVNIFTFSNTTDPTIECFDEMLVQANLANIRVLKESMSTFRTEQIANFSLALTTAFQLLQNYRENASGAQCNQAIMLITDGVQYNYKEIFEKYNWQNRPFMPVRVFTYLIGSEVSDVREVKWMACANQGYYVHLSTYAEVREETRVANLLGVAGTDVPIEYIQRLMMHHRFQGILKPAYNRVDVTEIEVMDDDSDPRDFSDEIKELRRNIVMQNTGKTSLNVKLHLDNMKRIMTGKRHYYYQAINNTPFSLVITFPDKYGFYRAQTPVEFDIHRMRPSLNISLLPGKIFQGNWTIHPEWNYCSLGKSMYKNDKEEIFRAFTKIEKPGWKWNQCDRKLMCALVADANITNWFSKEIRNTKNEENKREFIKRFGITIVFIATQSGLTRWLDLPQDNEDPIHKERPKFHEIHNRATDEIWYRRAVEQHYIDPRSFVYSVPFDVDEEDENHTLVTASHAIFRDDGIKHAPVAVVGFQFYYSALYTQFVNTVSHCGDINCKRTCDSSELFCVVLDDNGYVIVTYNRAPRPRIGSFFGDFRPDIMRQLVDEGIYRPHRMYDYQGTCFPRIATNNPASKYRTPFKHLVEIWKWSVAMLFTMVRTVWGNDMDYPEHDTDENYSDGDNSYNRDGDFKEFDSRLLINKTKPDPCDTEMWLYTLLHYTEKNITSSGYNRSMSENCSRPFLIQPVTGSNLVLLVINMICPEKKLYSISSDILIDDYEEPKTPTPVEIYYNISLSCYKVKNNDFPRRPYMSCINRSIHEQEIRLCGRSSTISNTLFLLFLTQLLLADF</sequence>